<reference evidence="6" key="1">
    <citation type="submission" date="2020-08" db="EMBL/GenBank/DDBJ databases">
        <title>Multicomponent nature underlies the extraordinary mechanical properties of spider dragline silk.</title>
        <authorList>
            <person name="Kono N."/>
            <person name="Nakamura H."/>
            <person name="Mori M."/>
            <person name="Yoshida Y."/>
            <person name="Ohtoshi R."/>
            <person name="Malay A.D."/>
            <person name="Moran D.A.P."/>
            <person name="Tomita M."/>
            <person name="Numata K."/>
            <person name="Arakawa K."/>
        </authorList>
    </citation>
    <scope>NUCLEOTIDE SEQUENCE</scope>
</reference>
<dbReference type="Gene3D" id="2.130.10.10">
    <property type="entry name" value="YVTN repeat-like/Quinoprotein amine dehydrogenase"/>
    <property type="match status" value="1"/>
</dbReference>
<organism evidence="6 7">
    <name type="scientific">Trichonephila inaurata madagascariensis</name>
    <dbReference type="NCBI Taxonomy" id="2747483"/>
    <lineage>
        <taxon>Eukaryota</taxon>
        <taxon>Metazoa</taxon>
        <taxon>Ecdysozoa</taxon>
        <taxon>Arthropoda</taxon>
        <taxon>Chelicerata</taxon>
        <taxon>Arachnida</taxon>
        <taxon>Araneae</taxon>
        <taxon>Araneomorphae</taxon>
        <taxon>Entelegynae</taxon>
        <taxon>Araneoidea</taxon>
        <taxon>Nephilidae</taxon>
        <taxon>Trichonephila</taxon>
        <taxon>Trichonephila inaurata</taxon>
    </lineage>
</organism>
<keyword evidence="7" id="KW-1185">Reference proteome</keyword>
<dbReference type="OrthoDB" id="26681at2759"/>
<dbReference type="InterPro" id="IPR036372">
    <property type="entry name" value="BEACH_dom_sf"/>
</dbReference>
<feature type="domain" description="BEACH-type PH" evidence="5">
    <location>
        <begin position="2472"/>
        <end position="2571"/>
    </location>
</feature>
<dbReference type="EMBL" id="BMAV01001451">
    <property type="protein sequence ID" value="GFY39596.1"/>
    <property type="molecule type" value="Genomic_DNA"/>
</dbReference>
<evidence type="ECO:0000313" key="7">
    <source>
        <dbReference type="Proteomes" id="UP000886998"/>
    </source>
</evidence>
<comment type="caution">
    <text evidence="6">The sequence shown here is derived from an EMBL/GenBank/DDBJ whole genome shotgun (WGS) entry which is preliminary data.</text>
</comment>
<dbReference type="Gene3D" id="2.30.29.30">
    <property type="entry name" value="Pleckstrin-homology domain (PH domain)/Phosphotyrosine-binding domain (PTB)"/>
    <property type="match status" value="1"/>
</dbReference>
<dbReference type="SUPFAM" id="SSF50729">
    <property type="entry name" value="PH domain-like"/>
    <property type="match status" value="1"/>
</dbReference>
<keyword evidence="2" id="KW-0677">Repeat</keyword>
<dbReference type="Gene3D" id="1.10.1540.10">
    <property type="entry name" value="BEACH domain"/>
    <property type="match status" value="1"/>
</dbReference>
<evidence type="ECO:0000313" key="6">
    <source>
        <dbReference type="EMBL" id="GFY39596.1"/>
    </source>
</evidence>
<proteinExistence type="predicted"/>
<dbReference type="PROSITE" id="PS50294">
    <property type="entry name" value="WD_REPEATS_REGION"/>
    <property type="match status" value="1"/>
</dbReference>
<evidence type="ECO:0000256" key="3">
    <source>
        <dbReference type="PROSITE-ProRule" id="PRU00221"/>
    </source>
</evidence>
<evidence type="ECO:0000259" key="4">
    <source>
        <dbReference type="PROSITE" id="PS50197"/>
    </source>
</evidence>
<sequence length="3224" mass="367462">MYQICETVKANSLHDIDNANVSQPFKRYLLEGRGWKILWTLENIGIQNLLCLKDLIKLLVLHVPVLLSLPVCISSVPACLQRKPKCLPLSSCFTLSKRIKHVPYNIDLRWPDNCVPKKKRTLFGKKRIRRKRLKVLEKDSSSSSGDDQVLFEPCAIPASQLRTLQKVHRINSTSVPKSLSEVDESDQEPPLMDISLPIQLQDFKCYTISVMDYMHFILNLFQESAQLDHGNSEYTSCSAPLILEFSLNTLKDIHNGRYSFQDWLKEDIHSIRDQLLKLVFLAATVTYSGLNYTGAPNENEVISTLLNISDEIICLQSRRTSTVFISDVIKGCLMLINNTIAICSEDYAKIICIVRTFYESGASICYYVISSLDKECENKSENNDVCTIISLIKSIVIFLKYEKVSALYSGNSSANISVKDSVHHHNDLFGPSASYIDSSKEPVCCIGSMSCILLKIFNLPASKYTSNEVIKQLKMCGICCCLNPGFVLNILFSRFNNFDFETQHLTLLLLEKSLFPQLGLIGMQNQCSCCSTRLNQSENMTLPILEKYNVSHSHHVKEINLNMGTTFWNSFNVYGDLLNSCAIETLENITKHLIQIFADGANEFKRQLFIKVILPQFLHLSTSEHFSSPSQKIKSKCFLYILQLVLSENSLSVIFVNFGGIPNLYPFLQISEFRSLSLRALKILISSENEVNEEIDFTNSYSTMMHLPASVTFCDFLLEHTQLFSENLGVLLSGAEQFETIRMSNVNSLTANVNNCVDSEGRIHFICDLWKCYKEVLSSIKNDYFYRMSEKAFDSGYNLFITLLKNLNRILSLQDFSKKPDVAKNLLLLIQSLLTVCIKTQKEISTKTAVLETVKNNLKVQSPKSPEYQILLFEFILKCCFYSAPVISSIQYQCKGRTTSSTEVIDGITSSDKEITDVGSYGESYAGDTEGSSSGIFQSSTRYEITHQSFIEHGEVVKMLFELLMHFQRDDSSNWLPSALYLVQSIIKLCQECEMNKIVLCQQGMPTMLIESFSCSLKSCEDNFYDYQKATLELYVLLAQHSIQPADLRKIISFFKSPFAPTALILKSLNILIDNIVLQPVWSVSFPCPRKLTSNTKRLKKRLKMVYNIYNQYASYDSSLCAWTCSALCFPVTEDTRWNSFNKGFSFTLWMKLDSLDHLCPFLMTESNRNFILYKRQISGGDDEKDLFENCAHMFHIISTGSNKFLLELWYDIYEKDLIVRIVSCNNGEVTCLSKGIFKSVLQINIWHHLALNYSEDVNKSTINSRVQIVLDGSKENVLNLTFKRSSTNILNNCYILLGHSESNSEDAITPAYSIGNFMFFKGDILSRDIIYYLSCLGPNMTNITDCALQKKNSFIPKQNLYQSVASLISLDVFVGIKTPSLVSLQNSLLCSYIAEKEDSYLVYPSLSRGFFPLRYTLSGNSKISSSQDALPLELQVLSTGYISCAEHHDFQYALQRAGGITVFLFLFAYILEHENSRRDLPDVLNLILKLINKNTIFAEDFIQIKGYELLTQMIISKKCIITHELFQILQQNCVTCFSQNKEIRNANIQKFGKPSIISNAAIFSLMLKSIAFARNAASDVQFSLFSCLDSLLTPKLANVIINVEQINYVHTLKTLLWLLKENYIMSEECFPERVALMIPHIMQKLLVFKFDGSVFKSICLFTLLLHKSSSTYVCHSRPAFFFLTIIDKLCNRKDGLNNQTSTTIWYADEVENYFPLQKEIDSSILKRSVSAPDENSVSNHSVNENRTLLKMKSADCLDLSSDSKNMQQFSNNLEHRTDIDSEINISKDKMEVPNATEVSKISIGLLKLINSFINRDGPVEVLHLIQPEIFIVLSYTNDSEVCVSALKVLSSFLKEASENVRNSFLNIKGFHLLSNQLHQHLYDRRIFDACFSFLFEIPLLSVDLSNLYNSGEVTTFHVMSWLPLLAIIPNASSDPLICEKIVSILTKFLRLGSTIVVDLLDNGLSMSISLLIIQISQDYKVEVTNLKRKDLDKCLKAIGDLMKVISIELCSSKRSKDFSELCDVLHLFSNLESKSLEEYGPDCHTVCVLRDYQCIMFQVIKDLSQFWDFRTLKSDSSFLNDKTVWELLTEFQESLGTFSTISVPVDDIATEPELHYPAETNHIGVERSILEIPMTEIINRFEYMLEEATNFIIFKDPRIKISLKERDFIKTIFIFCIKGLGISMSKNVNIMKSEYSTLMCCLKDVLKKELSILLMAILSPNQDIKMREYVVEILATHPLKQKILQLVVFSISRIENFLIFLDDLLSNSPHRLKRSALVLCDIIKDLLHDSLPLRNLENTENIEKLKTGWIQLWNEDRYKWMGEISKANKKMLFKFEILAQEVSNEALKVTQKVFELQNEERKSFMEELKTKYYQEASERMTWFKLVEQMTHERAIWYMSDTYPRSWELDPTEGPLRIRRRLKRCYLKVDPRFLKSDYTDRLVANKDETPFVNLLLHQNEFPDSAAVLHRLHSHEQIEFTSTCKIVTAFEEATVEILIGASCIHLIGETTLSHMNKFPVSESWPFDSIKEIVPRRYELQNNAFEIFLTNGLTYLIAFDSEREFQYIWKQLEKHDLPCQPGIDVSYLTQLWRENAITNFEYLTQLNKLAGRSFNDLMQYPVFPFILADYTNSYLNLLDPVVYRNLEKPVAVQHKYREKFYKDTFDLLKEQACGPFSQFELPISGAYHYGSHYSNSGTVLHFLIRLLPYTYSFIKYQDNNFDIPDRAFHSVDTSWQLVTKDSTSDVKELIPEFFFLPEFLSNQNGFDLGVRQSGIRVNDVLLPPWCKQNPRLFILIHRQALESETVTKNLHNWIDLVFGYKQTGEAAVKAINVFHPATYYGFDINQWKDPITKQALKAMIKTLGQMPKQLFSGPHPMVSLSLDLRDENCDLLEAVDTVKGLRWGDFVGSPSTGTPSLVWCRKQTSVLGNFLPLLANCMFGLGENICLLLNQKKNSDISSATYIMSAALVSWGHKDGIVRIKLCRDQPAIPLLQESNLDPVCLCASVPDCEKLFIAHSSGIISVYSLYIGSSGQTITLEQPILQLNAHTDLVTSIYICKSFSIFVSSSKDGSVVIWDLNRLCYVRSLIGDEGSVHLVTVSDTLGDIAFSSSIGDESCLRVHTINGEVVGKVKVLDNITALCYSTAPEGISVNLIATGLRSGIIRLWSSWDLKPVREITCDRFLLPIKCIVFSADNQHLFASNENGIVAVWEKPSKGLTNVPRLSVFT</sequence>
<dbReference type="FunFam" id="1.10.1540.10:FF:000001">
    <property type="entry name" value="neurobeachin isoform X1"/>
    <property type="match status" value="1"/>
</dbReference>
<dbReference type="SMART" id="SM00320">
    <property type="entry name" value="WD40"/>
    <property type="match status" value="4"/>
</dbReference>
<dbReference type="SUPFAM" id="SSF50978">
    <property type="entry name" value="WD40 repeat-like"/>
    <property type="match status" value="1"/>
</dbReference>
<dbReference type="InterPro" id="IPR015943">
    <property type="entry name" value="WD40/YVTN_repeat-like_dom_sf"/>
</dbReference>
<accession>A0A8X6WTN1</accession>
<name>A0A8X6WTN1_9ARAC</name>
<evidence type="ECO:0000256" key="2">
    <source>
        <dbReference type="ARBA" id="ARBA00022737"/>
    </source>
</evidence>
<gene>
    <name evidence="6" type="primary">LYST</name>
    <name evidence="6" type="ORF">TNIN_375381</name>
</gene>
<dbReference type="InterPro" id="IPR000409">
    <property type="entry name" value="BEACH_dom"/>
</dbReference>
<dbReference type="InterPro" id="IPR036322">
    <property type="entry name" value="WD40_repeat_dom_sf"/>
</dbReference>
<dbReference type="PANTHER" id="PTHR13743">
    <property type="entry name" value="BEIGE/BEACH-RELATED"/>
    <property type="match status" value="1"/>
</dbReference>
<dbReference type="SUPFAM" id="SSF49899">
    <property type="entry name" value="Concanavalin A-like lectins/glucanases"/>
    <property type="match status" value="1"/>
</dbReference>
<dbReference type="PROSITE" id="PS50197">
    <property type="entry name" value="BEACH"/>
    <property type="match status" value="1"/>
</dbReference>
<dbReference type="Proteomes" id="UP000886998">
    <property type="component" value="Unassembled WGS sequence"/>
</dbReference>
<dbReference type="SUPFAM" id="SSF81837">
    <property type="entry name" value="BEACH domain"/>
    <property type="match status" value="1"/>
</dbReference>
<dbReference type="Pfam" id="PF02138">
    <property type="entry name" value="Beach"/>
    <property type="match status" value="1"/>
</dbReference>
<dbReference type="PROSITE" id="PS51783">
    <property type="entry name" value="PH_BEACH"/>
    <property type="match status" value="1"/>
</dbReference>
<evidence type="ECO:0000256" key="1">
    <source>
        <dbReference type="ARBA" id="ARBA00022574"/>
    </source>
</evidence>
<dbReference type="Pfam" id="PF00400">
    <property type="entry name" value="WD40"/>
    <property type="match status" value="1"/>
</dbReference>
<keyword evidence="1 3" id="KW-0853">WD repeat</keyword>
<dbReference type="InterPro" id="IPR013320">
    <property type="entry name" value="ConA-like_dom_sf"/>
</dbReference>
<dbReference type="InterPro" id="IPR001680">
    <property type="entry name" value="WD40_rpt"/>
</dbReference>
<dbReference type="InterPro" id="IPR023362">
    <property type="entry name" value="PH-BEACH_dom"/>
</dbReference>
<dbReference type="InterPro" id="IPR011993">
    <property type="entry name" value="PH-like_dom_sf"/>
</dbReference>
<feature type="domain" description="BEACH" evidence="4">
    <location>
        <begin position="2575"/>
        <end position="2876"/>
    </location>
</feature>
<feature type="repeat" description="WD" evidence="3">
    <location>
        <begin position="3042"/>
        <end position="3083"/>
    </location>
</feature>
<dbReference type="InterPro" id="IPR050865">
    <property type="entry name" value="BEACH_Domain"/>
</dbReference>
<dbReference type="PANTHER" id="PTHR13743:SF86">
    <property type="entry name" value="LYSOSOMAL-TRAFFICKING REGULATOR"/>
    <property type="match status" value="1"/>
</dbReference>
<evidence type="ECO:0000259" key="5">
    <source>
        <dbReference type="PROSITE" id="PS51783"/>
    </source>
</evidence>
<dbReference type="SMART" id="SM01026">
    <property type="entry name" value="Beach"/>
    <property type="match status" value="1"/>
</dbReference>
<dbReference type="Pfam" id="PF14844">
    <property type="entry name" value="PH_BEACH"/>
    <property type="match status" value="1"/>
</dbReference>
<dbReference type="PROSITE" id="PS50082">
    <property type="entry name" value="WD_REPEATS_2"/>
    <property type="match status" value="1"/>
</dbReference>
<dbReference type="CDD" id="cd06071">
    <property type="entry name" value="Beach"/>
    <property type="match status" value="1"/>
</dbReference>
<protein>
    <submittedName>
        <fullName evidence="6">Lysosomal-trafficking regulator</fullName>
    </submittedName>
</protein>